<feature type="compositionally biased region" description="Basic and acidic residues" evidence="1">
    <location>
        <begin position="78"/>
        <end position="89"/>
    </location>
</feature>
<feature type="compositionally biased region" description="Basic residues" evidence="1">
    <location>
        <begin position="10"/>
        <end position="21"/>
    </location>
</feature>
<feature type="compositionally biased region" description="Basic and acidic residues" evidence="1">
    <location>
        <begin position="140"/>
        <end position="156"/>
    </location>
</feature>
<feature type="region of interest" description="Disordered" evidence="1">
    <location>
        <begin position="1"/>
        <end position="156"/>
    </location>
</feature>
<keyword evidence="3" id="KW-1185">Reference proteome</keyword>
<proteinExistence type="predicted"/>
<accession>A0ABN9PEN3</accession>
<protein>
    <submittedName>
        <fullName evidence="2">Uncharacterized protein</fullName>
    </submittedName>
</protein>
<comment type="caution">
    <text evidence="2">The sequence shown here is derived from an EMBL/GenBank/DDBJ whole genome shotgun (WGS) entry which is preliminary data.</text>
</comment>
<evidence type="ECO:0000313" key="2">
    <source>
        <dbReference type="EMBL" id="CAK0789906.1"/>
    </source>
</evidence>
<reference evidence="2" key="1">
    <citation type="submission" date="2023-10" db="EMBL/GenBank/DDBJ databases">
        <authorList>
            <person name="Chen Y."/>
            <person name="Shah S."/>
            <person name="Dougan E. K."/>
            <person name="Thang M."/>
            <person name="Chan C."/>
        </authorList>
    </citation>
    <scope>NUCLEOTIDE SEQUENCE [LARGE SCALE GENOMIC DNA]</scope>
</reference>
<sequence length="156" mass="17425">MKPQNILERHLRRRRRRRKRRREEEEGGRKEEGNVKAALKDAREVGAESTRSPRRPRRALQKPARGPPPVDAARAHRRMEEQEACREPPRSSQALVSGASLDPAVLQAGPRAQPRRVPVGWARPQLRTAAGEGAGGGAGRGEDSSYRRGVDLRNPK</sequence>
<organism evidence="2 3">
    <name type="scientific">Prorocentrum cordatum</name>
    <dbReference type="NCBI Taxonomy" id="2364126"/>
    <lineage>
        <taxon>Eukaryota</taxon>
        <taxon>Sar</taxon>
        <taxon>Alveolata</taxon>
        <taxon>Dinophyceae</taxon>
        <taxon>Prorocentrales</taxon>
        <taxon>Prorocentraceae</taxon>
        <taxon>Prorocentrum</taxon>
    </lineage>
</organism>
<name>A0ABN9PEN3_9DINO</name>
<evidence type="ECO:0000313" key="3">
    <source>
        <dbReference type="Proteomes" id="UP001189429"/>
    </source>
</evidence>
<dbReference type="Proteomes" id="UP001189429">
    <property type="component" value="Unassembled WGS sequence"/>
</dbReference>
<gene>
    <name evidence="2" type="ORF">PCOR1329_LOCUS1327</name>
</gene>
<feature type="compositionally biased region" description="Basic and acidic residues" evidence="1">
    <location>
        <begin position="22"/>
        <end position="46"/>
    </location>
</feature>
<evidence type="ECO:0000256" key="1">
    <source>
        <dbReference type="SAM" id="MobiDB-lite"/>
    </source>
</evidence>
<dbReference type="EMBL" id="CAUYUJ010000321">
    <property type="protein sequence ID" value="CAK0789906.1"/>
    <property type="molecule type" value="Genomic_DNA"/>
</dbReference>